<proteinExistence type="predicted"/>
<evidence type="ECO:0000313" key="2">
    <source>
        <dbReference type="EMBL" id="KAK1933099.1"/>
    </source>
</evidence>
<name>A0AAD9LF22_BABDI</name>
<sequence>MENSSPKRDVAADGSGDCTFCRVTAATFLSGVSLYAFSCARSARGRPFDRVFSALVGGTTLCLGMSLGFWLASDFLSAAYKGFGPRSAD</sequence>
<evidence type="ECO:0000256" key="1">
    <source>
        <dbReference type="SAM" id="Phobius"/>
    </source>
</evidence>
<keyword evidence="1" id="KW-1133">Transmembrane helix</keyword>
<dbReference type="Proteomes" id="UP001195914">
    <property type="component" value="Unassembled WGS sequence"/>
</dbReference>
<feature type="transmembrane region" description="Helical" evidence="1">
    <location>
        <begin position="51"/>
        <end position="72"/>
    </location>
</feature>
<dbReference type="AlphaFoldDB" id="A0AAD9LF22"/>
<keyword evidence="3" id="KW-1185">Reference proteome</keyword>
<evidence type="ECO:0000313" key="3">
    <source>
        <dbReference type="Proteomes" id="UP001195914"/>
    </source>
</evidence>
<evidence type="ECO:0008006" key="4">
    <source>
        <dbReference type="Google" id="ProtNLM"/>
    </source>
</evidence>
<gene>
    <name evidence="2" type="ORF">X943_002167</name>
</gene>
<keyword evidence="1" id="KW-0812">Transmembrane</keyword>
<reference evidence="2" key="2">
    <citation type="submission" date="2021-05" db="EMBL/GenBank/DDBJ databases">
        <authorList>
            <person name="Pain A."/>
        </authorList>
    </citation>
    <scope>NUCLEOTIDE SEQUENCE</scope>
    <source>
        <strain evidence="2">1802A</strain>
    </source>
</reference>
<protein>
    <recommendedName>
        <fullName evidence="4">DUF4536 domain-containing protein</fullName>
    </recommendedName>
</protein>
<organism evidence="2 3">
    <name type="scientific">Babesia divergens</name>
    <dbReference type="NCBI Taxonomy" id="32595"/>
    <lineage>
        <taxon>Eukaryota</taxon>
        <taxon>Sar</taxon>
        <taxon>Alveolata</taxon>
        <taxon>Apicomplexa</taxon>
        <taxon>Aconoidasida</taxon>
        <taxon>Piroplasmida</taxon>
        <taxon>Babesiidae</taxon>
        <taxon>Babesia</taxon>
    </lineage>
</organism>
<keyword evidence="1" id="KW-0472">Membrane</keyword>
<comment type="caution">
    <text evidence="2">The sequence shown here is derived from an EMBL/GenBank/DDBJ whole genome shotgun (WGS) entry which is preliminary data.</text>
</comment>
<dbReference type="EMBL" id="JAHBMH010000073">
    <property type="protein sequence ID" value="KAK1933099.1"/>
    <property type="molecule type" value="Genomic_DNA"/>
</dbReference>
<accession>A0AAD9LF22</accession>
<reference evidence="2" key="1">
    <citation type="journal article" date="2014" name="Nucleic Acids Res.">
        <title>The evolutionary dynamics of variant antigen genes in Babesia reveal a history of genomic innovation underlying host-parasite interaction.</title>
        <authorList>
            <person name="Jackson A.P."/>
            <person name="Otto T.D."/>
            <person name="Darby A."/>
            <person name="Ramaprasad A."/>
            <person name="Xia D."/>
            <person name="Echaide I.E."/>
            <person name="Farber M."/>
            <person name="Gahlot S."/>
            <person name="Gamble J."/>
            <person name="Gupta D."/>
            <person name="Gupta Y."/>
            <person name="Jackson L."/>
            <person name="Malandrin L."/>
            <person name="Malas T.B."/>
            <person name="Moussa E."/>
            <person name="Nair M."/>
            <person name="Reid A.J."/>
            <person name="Sanders M."/>
            <person name="Sharma J."/>
            <person name="Tracey A."/>
            <person name="Quail M.A."/>
            <person name="Weir W."/>
            <person name="Wastling J.M."/>
            <person name="Hall N."/>
            <person name="Willadsen P."/>
            <person name="Lingelbach K."/>
            <person name="Shiels B."/>
            <person name="Tait A."/>
            <person name="Berriman M."/>
            <person name="Allred D.R."/>
            <person name="Pain A."/>
        </authorList>
    </citation>
    <scope>NUCLEOTIDE SEQUENCE</scope>
    <source>
        <strain evidence="2">1802A</strain>
    </source>
</reference>